<proteinExistence type="predicted"/>
<keyword evidence="2" id="KW-1003">Cell membrane</keyword>
<keyword evidence="5 6" id="KW-0472">Membrane</keyword>
<dbReference type="AlphaFoldDB" id="A0A0F5L3D9"/>
<dbReference type="GO" id="GO:0022857">
    <property type="term" value="F:transmembrane transporter activity"/>
    <property type="evidence" value="ECO:0007669"/>
    <property type="project" value="InterPro"/>
</dbReference>
<dbReference type="Proteomes" id="UP000033514">
    <property type="component" value="Unassembled WGS sequence"/>
</dbReference>
<dbReference type="Pfam" id="PF02653">
    <property type="entry name" value="BPD_transp_2"/>
    <property type="match status" value="1"/>
</dbReference>
<protein>
    <submittedName>
        <fullName evidence="7">Sugar ABC transporter permease</fullName>
    </submittedName>
</protein>
<evidence type="ECO:0000313" key="8">
    <source>
        <dbReference type="Proteomes" id="UP000033514"/>
    </source>
</evidence>
<evidence type="ECO:0000256" key="1">
    <source>
        <dbReference type="ARBA" id="ARBA00004651"/>
    </source>
</evidence>
<comment type="subcellular location">
    <subcellularLocation>
        <location evidence="1">Cell membrane</location>
        <topology evidence="1">Multi-pass membrane protein</topology>
    </subcellularLocation>
</comment>
<evidence type="ECO:0000256" key="4">
    <source>
        <dbReference type="ARBA" id="ARBA00022989"/>
    </source>
</evidence>
<feature type="transmembrane region" description="Helical" evidence="6">
    <location>
        <begin position="12"/>
        <end position="36"/>
    </location>
</feature>
<dbReference type="EMBL" id="LAJG01000042">
    <property type="protein sequence ID" value="KKB76730.1"/>
    <property type="molecule type" value="Genomic_DNA"/>
</dbReference>
<evidence type="ECO:0000313" key="7">
    <source>
        <dbReference type="EMBL" id="KKB76730.1"/>
    </source>
</evidence>
<feature type="transmembrane region" description="Helical" evidence="6">
    <location>
        <begin position="194"/>
        <end position="218"/>
    </location>
</feature>
<evidence type="ECO:0000256" key="2">
    <source>
        <dbReference type="ARBA" id="ARBA00022475"/>
    </source>
</evidence>
<feature type="transmembrane region" description="Helical" evidence="6">
    <location>
        <begin position="143"/>
        <end position="162"/>
    </location>
</feature>
<keyword evidence="4 6" id="KW-1133">Transmembrane helix</keyword>
<name>A0A0F5L3D9_9HYPH</name>
<feature type="transmembrane region" description="Helical" evidence="6">
    <location>
        <begin position="247"/>
        <end position="268"/>
    </location>
</feature>
<dbReference type="InterPro" id="IPR001851">
    <property type="entry name" value="ABC_transp_permease"/>
</dbReference>
<sequence length="376" mass="39925">MSAHRPLPRWADIALLPALNLLLAFLVSGLVVLLVGENPFHAIQVILYGAFGYGDGFGYTLYYATNFIFTGLAVAVAAHAGLFNIGGDGQAYVAGLGAVVVALALDQTHWLIAMPLAVIAAGAVGGFWAFVPGWLQAKRGSHVVITTIMFNFIASALMVYMVNRVLKPASTMAPESETIEVAGRVPQLRQFFSFFGYSPVNLSIVIAIAALIGVYILIWHTKFGYAMRVLGANPTASRYAGISNSKMIMITMTISGALAGMVAINEVMGVQNRLVLDFVAGAGFVGIAVALMGRNHPIGIALAAILFGALYQGGQELQFVIPGITREMIVVIQALVILFTGAMEGLFRPSLERAFMLLSPEQKSEAIAVSTAKPES</sequence>
<feature type="transmembrane region" description="Helical" evidence="6">
    <location>
        <begin position="111"/>
        <end position="131"/>
    </location>
</feature>
<evidence type="ECO:0000256" key="3">
    <source>
        <dbReference type="ARBA" id="ARBA00022692"/>
    </source>
</evidence>
<evidence type="ECO:0000256" key="6">
    <source>
        <dbReference type="SAM" id="Phobius"/>
    </source>
</evidence>
<organism evidence="7 8">
    <name type="scientific">Devosia soli</name>
    <dbReference type="NCBI Taxonomy" id="361041"/>
    <lineage>
        <taxon>Bacteria</taxon>
        <taxon>Pseudomonadati</taxon>
        <taxon>Pseudomonadota</taxon>
        <taxon>Alphaproteobacteria</taxon>
        <taxon>Hyphomicrobiales</taxon>
        <taxon>Devosiaceae</taxon>
        <taxon>Devosia</taxon>
    </lineage>
</organism>
<accession>A0A0F5L3D9</accession>
<feature type="transmembrane region" description="Helical" evidence="6">
    <location>
        <begin position="274"/>
        <end position="291"/>
    </location>
</feature>
<reference evidence="7 8" key="1">
    <citation type="submission" date="2015-03" db="EMBL/GenBank/DDBJ databases">
        <authorList>
            <person name="Hassan Y.I."/>
            <person name="Lepp D."/>
            <person name="Zhou T."/>
        </authorList>
    </citation>
    <scope>NUCLEOTIDE SEQUENCE [LARGE SCALE GENOMIC DNA]</scope>
    <source>
        <strain evidence="7 8">GH2-10</strain>
    </source>
</reference>
<keyword evidence="3 6" id="KW-0812">Transmembrane</keyword>
<feature type="transmembrane region" description="Helical" evidence="6">
    <location>
        <begin position="329"/>
        <end position="347"/>
    </location>
</feature>
<dbReference type="PANTHER" id="PTHR47089:SF1">
    <property type="entry name" value="GUANOSINE ABC TRANSPORTER PERMEASE PROTEIN NUPP"/>
    <property type="match status" value="1"/>
</dbReference>
<dbReference type="PATRIC" id="fig|361041.3.peg.3107"/>
<dbReference type="GO" id="GO:0005886">
    <property type="term" value="C:plasma membrane"/>
    <property type="evidence" value="ECO:0007669"/>
    <property type="project" value="UniProtKB-SubCell"/>
</dbReference>
<gene>
    <name evidence="7" type="ORF">VW35_18470</name>
</gene>
<comment type="caution">
    <text evidence="7">The sequence shown here is derived from an EMBL/GenBank/DDBJ whole genome shotgun (WGS) entry which is preliminary data.</text>
</comment>
<dbReference type="STRING" id="361041.VW35_18470"/>
<dbReference type="PANTHER" id="PTHR47089">
    <property type="entry name" value="ABC TRANSPORTER, PERMEASE PROTEIN"/>
    <property type="match status" value="1"/>
</dbReference>
<keyword evidence="8" id="KW-1185">Reference proteome</keyword>
<dbReference type="OrthoDB" id="45037at2"/>
<dbReference type="RefSeq" id="WP_046144512.1">
    <property type="nucleotide sequence ID" value="NZ_LAJG01000042.1"/>
</dbReference>
<evidence type="ECO:0000256" key="5">
    <source>
        <dbReference type="ARBA" id="ARBA00023136"/>
    </source>
</evidence>
<dbReference type="CDD" id="cd06580">
    <property type="entry name" value="TM_PBP1_transp_TpRbsC_like"/>
    <property type="match status" value="1"/>
</dbReference>
<feature type="transmembrane region" description="Helical" evidence="6">
    <location>
        <begin position="298"/>
        <end position="314"/>
    </location>
</feature>